<accession>A0A9N9K419</accession>
<feature type="non-terminal residue" evidence="1">
    <location>
        <position position="1"/>
    </location>
</feature>
<protein>
    <submittedName>
        <fullName evidence="1">2527_t:CDS:1</fullName>
    </submittedName>
</protein>
<comment type="caution">
    <text evidence="1">The sequence shown here is derived from an EMBL/GenBank/DDBJ whole genome shotgun (WGS) entry which is preliminary data.</text>
</comment>
<reference evidence="1" key="1">
    <citation type="submission" date="2021-06" db="EMBL/GenBank/DDBJ databases">
        <authorList>
            <person name="Kallberg Y."/>
            <person name="Tangrot J."/>
            <person name="Rosling A."/>
        </authorList>
    </citation>
    <scope>NUCLEOTIDE SEQUENCE</scope>
    <source>
        <strain evidence="1">IN212</strain>
    </source>
</reference>
<keyword evidence="2" id="KW-1185">Reference proteome</keyword>
<feature type="non-terminal residue" evidence="1">
    <location>
        <position position="70"/>
    </location>
</feature>
<dbReference type="EMBL" id="CAJVPZ010079100">
    <property type="protein sequence ID" value="CAG8806731.1"/>
    <property type="molecule type" value="Genomic_DNA"/>
</dbReference>
<sequence length="70" mass="8028">ILSKSYYPSISDIRLTFIGLFIHIDNSYLEAESSILDPTSKLLTFQHDDEKNNILANLRNIIDQYKSIPA</sequence>
<gene>
    <name evidence="1" type="ORF">RFULGI_LOCUS18310</name>
</gene>
<dbReference type="AlphaFoldDB" id="A0A9N9K419"/>
<evidence type="ECO:0000313" key="1">
    <source>
        <dbReference type="EMBL" id="CAG8806731.1"/>
    </source>
</evidence>
<evidence type="ECO:0000313" key="2">
    <source>
        <dbReference type="Proteomes" id="UP000789396"/>
    </source>
</evidence>
<dbReference type="Proteomes" id="UP000789396">
    <property type="component" value="Unassembled WGS sequence"/>
</dbReference>
<proteinExistence type="predicted"/>
<organism evidence="1 2">
    <name type="scientific">Racocetra fulgida</name>
    <dbReference type="NCBI Taxonomy" id="60492"/>
    <lineage>
        <taxon>Eukaryota</taxon>
        <taxon>Fungi</taxon>
        <taxon>Fungi incertae sedis</taxon>
        <taxon>Mucoromycota</taxon>
        <taxon>Glomeromycotina</taxon>
        <taxon>Glomeromycetes</taxon>
        <taxon>Diversisporales</taxon>
        <taxon>Gigasporaceae</taxon>
        <taxon>Racocetra</taxon>
    </lineage>
</organism>
<name>A0A9N9K419_9GLOM</name>